<proteinExistence type="predicted"/>
<keyword evidence="1" id="KW-0812">Transmembrane</keyword>
<sequence>MFDAIFTHSTLGFCIWDIPSLIVLIAIVAIFIVHRHNQKKRETDFEDQLAERWADESVDTGRNRRS</sequence>
<reference evidence="2 3" key="1">
    <citation type="journal article" date="2020" name="mSystems">
        <title>Defining Genomic and Predicted Metabolic Features of the Acetobacterium Genus.</title>
        <authorList>
            <person name="Ross D.E."/>
            <person name="Marshall C.W."/>
            <person name="Gulliver D."/>
            <person name="May H.D."/>
            <person name="Norman R.S."/>
        </authorList>
    </citation>
    <scope>NUCLEOTIDE SEQUENCE [LARGE SCALE GENOMIC DNA]</scope>
    <source>
        <strain evidence="2 3">DSM 9173</strain>
    </source>
</reference>
<evidence type="ECO:0000313" key="3">
    <source>
        <dbReference type="Proteomes" id="UP000653358"/>
    </source>
</evidence>
<accession>A0ABR6WLM3</accession>
<dbReference type="RefSeq" id="WP_148605767.1">
    <property type="nucleotide sequence ID" value="NZ_RXYB01000024.1"/>
</dbReference>
<evidence type="ECO:0000256" key="1">
    <source>
        <dbReference type="SAM" id="Phobius"/>
    </source>
</evidence>
<evidence type="ECO:0000313" key="2">
    <source>
        <dbReference type="EMBL" id="MBC3797375.1"/>
    </source>
</evidence>
<gene>
    <name evidence="2" type="ORF">GH807_09975</name>
</gene>
<comment type="caution">
    <text evidence="2">The sequence shown here is derived from an EMBL/GenBank/DDBJ whole genome shotgun (WGS) entry which is preliminary data.</text>
</comment>
<feature type="transmembrane region" description="Helical" evidence="1">
    <location>
        <begin position="6"/>
        <end position="33"/>
    </location>
</feature>
<keyword evidence="3" id="KW-1185">Reference proteome</keyword>
<keyword evidence="1" id="KW-1133">Transmembrane helix</keyword>
<name>A0ABR6WLM3_9FIRM</name>
<dbReference type="EMBL" id="WJBB01000011">
    <property type="protein sequence ID" value="MBC3797375.1"/>
    <property type="molecule type" value="Genomic_DNA"/>
</dbReference>
<dbReference type="Proteomes" id="UP000653358">
    <property type="component" value="Unassembled WGS sequence"/>
</dbReference>
<organism evidence="2 3">
    <name type="scientific">Acetobacterium tundrae</name>
    <dbReference type="NCBI Taxonomy" id="132932"/>
    <lineage>
        <taxon>Bacteria</taxon>
        <taxon>Bacillati</taxon>
        <taxon>Bacillota</taxon>
        <taxon>Clostridia</taxon>
        <taxon>Eubacteriales</taxon>
        <taxon>Eubacteriaceae</taxon>
        <taxon>Acetobacterium</taxon>
    </lineage>
</organism>
<keyword evidence="1" id="KW-0472">Membrane</keyword>
<protein>
    <submittedName>
        <fullName evidence="2">Uncharacterized protein</fullName>
    </submittedName>
</protein>